<dbReference type="InterPro" id="IPR015424">
    <property type="entry name" value="PyrdxlP-dep_Trfase"/>
</dbReference>
<feature type="compositionally biased region" description="Polar residues" evidence="7">
    <location>
        <begin position="1"/>
        <end position="17"/>
    </location>
</feature>
<evidence type="ECO:0000256" key="1">
    <source>
        <dbReference type="ARBA" id="ARBA00001933"/>
    </source>
</evidence>
<gene>
    <name evidence="9" type="ORF">DIC66_17530</name>
</gene>
<feature type="region of interest" description="Disordered" evidence="7">
    <location>
        <begin position="1"/>
        <end position="23"/>
    </location>
</feature>
<evidence type="ECO:0000313" key="9">
    <source>
        <dbReference type="EMBL" id="RFO95601.1"/>
    </source>
</evidence>
<dbReference type="GO" id="GO:0006534">
    <property type="term" value="P:cysteine metabolic process"/>
    <property type="evidence" value="ECO:0007669"/>
    <property type="project" value="InterPro"/>
</dbReference>
<dbReference type="SUPFAM" id="SSF53383">
    <property type="entry name" value="PLP-dependent transferases"/>
    <property type="match status" value="1"/>
</dbReference>
<dbReference type="Pfam" id="PF00266">
    <property type="entry name" value="Aminotran_5"/>
    <property type="match status" value="1"/>
</dbReference>
<evidence type="ECO:0000256" key="5">
    <source>
        <dbReference type="ARBA" id="ARBA00022898"/>
    </source>
</evidence>
<dbReference type="OrthoDB" id="9808002at2"/>
<dbReference type="InterPro" id="IPR015421">
    <property type="entry name" value="PyrdxlP-dep_Trfase_major"/>
</dbReference>
<feature type="domain" description="Aminotransferase class V" evidence="8">
    <location>
        <begin position="356"/>
        <end position="724"/>
    </location>
</feature>
<dbReference type="GO" id="GO:0031071">
    <property type="term" value="F:cysteine desulfurase activity"/>
    <property type="evidence" value="ECO:0007669"/>
    <property type="project" value="UniProtKB-EC"/>
</dbReference>
<evidence type="ECO:0000256" key="4">
    <source>
        <dbReference type="ARBA" id="ARBA00022679"/>
    </source>
</evidence>
<dbReference type="EC" id="2.8.1.7" evidence="3"/>
<feature type="region of interest" description="Disordered" evidence="7">
    <location>
        <begin position="50"/>
        <end position="130"/>
    </location>
</feature>
<protein>
    <recommendedName>
        <fullName evidence="3">cysteine desulfurase</fullName>
        <ecNumber evidence="3">2.8.1.7</ecNumber>
    </recommendedName>
</protein>
<sequence>MLKWASSMTIQTPTSNLPGEHPPAGLPDIAMLTQLAGAFFSALPGQAPQLPASAPSLGSLPQPSPPAFGNAQPSAPALGSIQPPAQALGGVPAPTNVLPGGSSLGPTAREPQSPAGLPFGQPPPGANMAPTTPQNALNLGASTPALVPHSAAPNGLPDNATLVAPAADNRVGGQVLGVPQPVAHSVPTPATAPSKPTAGGASVPAAPGVGESAAVTAGSAALPADSASAPAPAAEASPYYFVNSGSGYPSTVTDYSAPREDRVTAHSFGLPGADDLRALLSNNPRVPAQAGAAPVANSSGAQAAGPFYFLEPKRDPKGFAGRDPEIDASRHPAFDVNAVRRDFPILQERVNGKQLVWFDNAATTHKPKAVIDRISYFYEHENSNIHRAAHALAARATDAYEGAREKVRNFLGAGSVDEIIFVRGATEAINLVAKTWGVQNVNEGDEIIVSNLEHHANIVPWQQLAAQKGAKIRVIPVDDSGQVLLDEYKKLLNDRTKIVSVTQVSNALGTVVPVKEIVELAHRAGAIALVDGAQSVSHMRVNVQDIGADFFVFSGHKVFGPTGIGVVYGKRALLDAMPPWQGGGNMIADVTFERTVFQPPPNKFEAGTGNIADAVGLGAAIDYVQRIGLENIARYEHDLLAYATHLLKPIPGVRLIGTAHEKASVLSFVLKGYTTEEVGKALNDEGIAVRSGHHCAQPILRRMGVETTVRPSLAFYNTCEEVDRMIAVVRRLSGARQH</sequence>
<evidence type="ECO:0000256" key="3">
    <source>
        <dbReference type="ARBA" id="ARBA00012239"/>
    </source>
</evidence>
<dbReference type="PANTHER" id="PTHR43586">
    <property type="entry name" value="CYSTEINE DESULFURASE"/>
    <property type="match status" value="1"/>
</dbReference>
<name>A0A3E1R8Q4_9BURK</name>
<comment type="cofactor">
    <cofactor evidence="1">
        <name>pyridoxal 5'-phosphate</name>
        <dbReference type="ChEBI" id="CHEBI:597326"/>
    </cofactor>
</comment>
<dbReference type="CDD" id="cd06453">
    <property type="entry name" value="SufS_like"/>
    <property type="match status" value="1"/>
</dbReference>
<evidence type="ECO:0000256" key="2">
    <source>
        <dbReference type="ARBA" id="ARBA00010447"/>
    </source>
</evidence>
<dbReference type="Proteomes" id="UP000260665">
    <property type="component" value="Unassembled WGS sequence"/>
</dbReference>
<keyword evidence="10" id="KW-1185">Reference proteome</keyword>
<dbReference type="GO" id="GO:0030170">
    <property type="term" value="F:pyridoxal phosphate binding"/>
    <property type="evidence" value="ECO:0007669"/>
    <property type="project" value="InterPro"/>
</dbReference>
<dbReference type="NCBIfam" id="TIGR01979">
    <property type="entry name" value="sufS"/>
    <property type="match status" value="1"/>
</dbReference>
<comment type="similarity">
    <text evidence="2">Belongs to the class-V pyridoxal-phosphate-dependent aminotransferase family. Csd subfamily.</text>
</comment>
<keyword evidence="5" id="KW-0663">Pyridoxal phosphate</keyword>
<dbReference type="Gene3D" id="3.90.1150.10">
    <property type="entry name" value="Aspartate Aminotransferase, domain 1"/>
    <property type="match status" value="1"/>
</dbReference>
<evidence type="ECO:0000259" key="8">
    <source>
        <dbReference type="Pfam" id="PF00266"/>
    </source>
</evidence>
<evidence type="ECO:0000313" key="10">
    <source>
        <dbReference type="Proteomes" id="UP000260665"/>
    </source>
</evidence>
<comment type="caution">
    <text evidence="9">The sequence shown here is derived from an EMBL/GenBank/DDBJ whole genome shotgun (WGS) entry which is preliminary data.</text>
</comment>
<evidence type="ECO:0000256" key="6">
    <source>
        <dbReference type="ARBA" id="ARBA00050776"/>
    </source>
</evidence>
<keyword evidence="4" id="KW-0808">Transferase</keyword>
<dbReference type="InterPro" id="IPR010970">
    <property type="entry name" value="Cys_dSase_SufS"/>
</dbReference>
<dbReference type="Gene3D" id="3.40.640.10">
    <property type="entry name" value="Type I PLP-dependent aspartate aminotransferase-like (Major domain)"/>
    <property type="match status" value="1"/>
</dbReference>
<feature type="region of interest" description="Disordered" evidence="7">
    <location>
        <begin position="184"/>
        <end position="206"/>
    </location>
</feature>
<dbReference type="AlphaFoldDB" id="A0A3E1R8Q4"/>
<dbReference type="PANTHER" id="PTHR43586:SF8">
    <property type="entry name" value="CYSTEINE DESULFURASE 1, CHLOROPLASTIC"/>
    <property type="match status" value="1"/>
</dbReference>
<dbReference type="NCBIfam" id="NF041166">
    <property type="entry name" value="f2_encap_cargo1"/>
    <property type="match status" value="1"/>
</dbReference>
<dbReference type="InterPro" id="IPR015422">
    <property type="entry name" value="PyrdxlP-dep_Trfase_small"/>
</dbReference>
<accession>A0A3E1R8Q4</accession>
<evidence type="ECO:0000256" key="7">
    <source>
        <dbReference type="SAM" id="MobiDB-lite"/>
    </source>
</evidence>
<dbReference type="EMBL" id="QFZK01000014">
    <property type="protein sequence ID" value="RFO95601.1"/>
    <property type="molecule type" value="Genomic_DNA"/>
</dbReference>
<dbReference type="InterPro" id="IPR000192">
    <property type="entry name" value="Aminotrans_V_dom"/>
</dbReference>
<comment type="catalytic activity">
    <reaction evidence="6">
        <text>(sulfur carrier)-H + L-cysteine = (sulfur carrier)-SH + L-alanine</text>
        <dbReference type="Rhea" id="RHEA:43892"/>
        <dbReference type="Rhea" id="RHEA-COMP:14737"/>
        <dbReference type="Rhea" id="RHEA-COMP:14739"/>
        <dbReference type="ChEBI" id="CHEBI:29917"/>
        <dbReference type="ChEBI" id="CHEBI:35235"/>
        <dbReference type="ChEBI" id="CHEBI:57972"/>
        <dbReference type="ChEBI" id="CHEBI:64428"/>
        <dbReference type="EC" id="2.8.1.7"/>
    </reaction>
</comment>
<feature type="compositionally biased region" description="Low complexity" evidence="7">
    <location>
        <begin position="50"/>
        <end position="61"/>
    </location>
</feature>
<reference evidence="9 10" key="1">
    <citation type="submission" date="2018-05" db="EMBL/GenBank/DDBJ databases">
        <title>Rhodoferax soyangensis sp.nov., isolated from an oligotrophic freshwater lake.</title>
        <authorList>
            <person name="Park M."/>
        </authorList>
    </citation>
    <scope>NUCLEOTIDE SEQUENCE [LARGE SCALE GENOMIC DNA]</scope>
    <source>
        <strain evidence="9 10">IMCC26218</strain>
    </source>
</reference>
<proteinExistence type="inferred from homology"/>
<organism evidence="9 10">
    <name type="scientific">Rhodoferax lacus</name>
    <dbReference type="NCBI Taxonomy" id="2184758"/>
    <lineage>
        <taxon>Bacteria</taxon>
        <taxon>Pseudomonadati</taxon>
        <taxon>Pseudomonadota</taxon>
        <taxon>Betaproteobacteria</taxon>
        <taxon>Burkholderiales</taxon>
        <taxon>Comamonadaceae</taxon>
        <taxon>Rhodoferax</taxon>
    </lineage>
</organism>